<dbReference type="KEGG" id="asoc:CB4_02998"/>
<dbReference type="Proteomes" id="UP000217696">
    <property type="component" value="Chromosome"/>
</dbReference>
<dbReference type="Pfam" id="PF02632">
    <property type="entry name" value="BioY"/>
    <property type="match status" value="1"/>
</dbReference>
<proteinExistence type="inferred from homology"/>
<protein>
    <recommendedName>
        <fullName evidence="2">Biotin transporter</fullName>
    </recommendedName>
</protein>
<keyword evidence="2" id="KW-0472">Membrane</keyword>
<comment type="subcellular location">
    <subcellularLocation>
        <location evidence="2">Cell membrane</location>
        <topology evidence="2">Multi-pass membrane protein</topology>
    </subcellularLocation>
</comment>
<keyword evidence="2" id="KW-0813">Transport</keyword>
<accession>A0A0U5AYH2</accession>
<keyword evidence="4" id="KW-1185">Reference proteome</keyword>
<keyword evidence="2" id="KW-1003">Cell membrane</keyword>
<dbReference type="AlphaFoldDB" id="A0A0U5AYH2"/>
<dbReference type="GO" id="GO:0015225">
    <property type="term" value="F:biotin transmembrane transporter activity"/>
    <property type="evidence" value="ECO:0007669"/>
    <property type="project" value="UniProtKB-UniRule"/>
</dbReference>
<dbReference type="PANTHER" id="PTHR34295">
    <property type="entry name" value="BIOTIN TRANSPORTER BIOY"/>
    <property type="match status" value="1"/>
</dbReference>
<name>A0A0U5AYH2_9BACL</name>
<dbReference type="GO" id="GO:0005886">
    <property type="term" value="C:plasma membrane"/>
    <property type="evidence" value="ECO:0007669"/>
    <property type="project" value="UniProtKB-SubCell"/>
</dbReference>
<evidence type="ECO:0000313" key="4">
    <source>
        <dbReference type="Proteomes" id="UP000217696"/>
    </source>
</evidence>
<dbReference type="PIRSF" id="PIRSF016661">
    <property type="entry name" value="BioY"/>
    <property type="match status" value="1"/>
</dbReference>
<dbReference type="PANTHER" id="PTHR34295:SF1">
    <property type="entry name" value="BIOTIN TRANSPORTER BIOY"/>
    <property type="match status" value="1"/>
</dbReference>
<reference evidence="3 4" key="1">
    <citation type="submission" date="2015-12" db="EMBL/GenBank/DDBJ databases">
        <title>Genome sequence of Aneurinibacillus soli.</title>
        <authorList>
            <person name="Lee J.S."/>
            <person name="Lee K.C."/>
            <person name="Kim K.K."/>
            <person name="Lee B.W."/>
        </authorList>
    </citation>
    <scope>NUCLEOTIDE SEQUENCE [LARGE SCALE GENOMIC DNA]</scope>
    <source>
        <strain evidence="3 4">CB4</strain>
    </source>
</reference>
<evidence type="ECO:0000313" key="3">
    <source>
        <dbReference type="EMBL" id="BAU28821.1"/>
    </source>
</evidence>
<dbReference type="EMBL" id="AP017312">
    <property type="protein sequence ID" value="BAU28821.1"/>
    <property type="molecule type" value="Genomic_DNA"/>
</dbReference>
<evidence type="ECO:0000256" key="2">
    <source>
        <dbReference type="PIRNR" id="PIRNR016661"/>
    </source>
</evidence>
<gene>
    <name evidence="3" type="primary">bioY_2</name>
    <name evidence="3" type="ORF">CB4_02998</name>
</gene>
<comment type="similarity">
    <text evidence="1 2">Belongs to the BioY family.</text>
</comment>
<organism evidence="3 4">
    <name type="scientific">Aneurinibacillus soli</name>
    <dbReference type="NCBI Taxonomy" id="1500254"/>
    <lineage>
        <taxon>Bacteria</taxon>
        <taxon>Bacillati</taxon>
        <taxon>Bacillota</taxon>
        <taxon>Bacilli</taxon>
        <taxon>Bacillales</taxon>
        <taxon>Paenibacillaceae</taxon>
        <taxon>Aneurinibacillus group</taxon>
        <taxon>Aneurinibacillus</taxon>
    </lineage>
</organism>
<dbReference type="InterPro" id="IPR003784">
    <property type="entry name" value="BioY"/>
</dbReference>
<evidence type="ECO:0000256" key="1">
    <source>
        <dbReference type="ARBA" id="ARBA00010692"/>
    </source>
</evidence>
<sequence length="208" mass="22515">MLKKNLLEKEAIDLTTRSTLPATGMVLAAMFAALTAVGAFIKVPVPVVPFTLQVLFVYFAGSLLGSRLGFISQLVYIAIGLAGVPVFTEGGGIGYILKPTFGYLIGFACAAYIIGRMIEAKPAPRLRDFMLAHFTGLALVYLAGTSYLYVAMNFISNTPFTLWQTFKYGFVLAVPGDIILCLFASVIAARVHRQLAPFRARMKGTMQA</sequence>
<dbReference type="Gene3D" id="1.10.1760.20">
    <property type="match status" value="1"/>
</dbReference>